<dbReference type="AlphaFoldDB" id="A0A7J8VVS3"/>
<name>A0A7J8VVS3_9ROSI</name>
<evidence type="ECO:0000313" key="2">
    <source>
        <dbReference type="Proteomes" id="UP000593573"/>
    </source>
</evidence>
<dbReference type="Proteomes" id="UP000593573">
    <property type="component" value="Unassembled WGS sequence"/>
</dbReference>
<organism evidence="1 2">
    <name type="scientific">Gossypium klotzschianum</name>
    <dbReference type="NCBI Taxonomy" id="34286"/>
    <lineage>
        <taxon>Eukaryota</taxon>
        <taxon>Viridiplantae</taxon>
        <taxon>Streptophyta</taxon>
        <taxon>Embryophyta</taxon>
        <taxon>Tracheophyta</taxon>
        <taxon>Spermatophyta</taxon>
        <taxon>Magnoliopsida</taxon>
        <taxon>eudicotyledons</taxon>
        <taxon>Gunneridae</taxon>
        <taxon>Pentapetalae</taxon>
        <taxon>rosids</taxon>
        <taxon>malvids</taxon>
        <taxon>Malvales</taxon>
        <taxon>Malvaceae</taxon>
        <taxon>Malvoideae</taxon>
        <taxon>Gossypium</taxon>
    </lineage>
</organism>
<reference evidence="1 2" key="1">
    <citation type="journal article" date="2019" name="Genome Biol. Evol.">
        <title>Insights into the evolution of the New World diploid cottons (Gossypium, subgenus Houzingenia) based on genome sequencing.</title>
        <authorList>
            <person name="Grover C.E."/>
            <person name="Arick M.A. 2nd"/>
            <person name="Thrash A."/>
            <person name="Conover J.L."/>
            <person name="Sanders W.S."/>
            <person name="Peterson D.G."/>
            <person name="Frelichowski J.E."/>
            <person name="Scheffler J.A."/>
            <person name="Scheffler B.E."/>
            <person name="Wendel J.F."/>
        </authorList>
    </citation>
    <scope>NUCLEOTIDE SEQUENCE [LARGE SCALE GENOMIC DNA]</scope>
    <source>
        <strain evidence="1">57</strain>
        <tissue evidence="1">Leaf</tissue>
    </source>
</reference>
<dbReference type="OrthoDB" id="949375at2759"/>
<dbReference type="EMBL" id="JABFAB010000012">
    <property type="protein sequence ID" value="MBA0666868.1"/>
    <property type="molecule type" value="Genomic_DNA"/>
</dbReference>
<comment type="caution">
    <text evidence="1">The sequence shown here is derived from an EMBL/GenBank/DDBJ whole genome shotgun (WGS) entry which is preliminary data.</text>
</comment>
<proteinExistence type="predicted"/>
<evidence type="ECO:0000313" key="1">
    <source>
        <dbReference type="EMBL" id="MBA0666868.1"/>
    </source>
</evidence>
<gene>
    <name evidence="1" type="ORF">Goklo_003228</name>
</gene>
<sequence length="210" mass="24366">MEEIDTVNLVAHHVQRWRFRDRSGTLPAGRIVLRVTEDEKQWWRFECCRIEGGMHCISGSAWNDFVGPRVHARLTRYAKQDGENFNRVRIIPFFSKLADSLSHALTTWPEREVIVQYTYPIWGAEEMAEIGTVTLATQHAAEWDVDTLFPNVFTVAVGSRRFRFRCRPHGDRYRICGDEWRGFVGQNRGAVVTLYAGEGDNATHRLEVRR</sequence>
<protein>
    <submittedName>
        <fullName evidence="1">Uncharacterized protein</fullName>
    </submittedName>
</protein>
<keyword evidence="2" id="KW-1185">Reference proteome</keyword>
<accession>A0A7J8VVS3</accession>